<evidence type="ECO:0000313" key="1">
    <source>
        <dbReference type="EMBL" id="ASU03289.1"/>
    </source>
</evidence>
<dbReference type="EMBL" id="MF370964">
    <property type="protein sequence ID" value="ASU03289.1"/>
    <property type="molecule type" value="Genomic_DNA"/>
</dbReference>
<dbReference type="GeneID" id="54981612"/>
<sequence length="93" mass="10626">MCRCVSCNKELPRTRQFKKIVVPHKTNPNKVTKITLDGSNGNYPIVEEDMCSRCQSSTGSDYSEYEGIHESEYDLMEEIATLIEVNIDRSADY</sequence>
<accession>A0A223LIG9</accession>
<dbReference type="Proteomes" id="UP000222256">
    <property type="component" value="Segment"/>
</dbReference>
<dbReference type="RefSeq" id="YP_009791430.1">
    <property type="nucleotide sequence ID" value="NC_047839.1"/>
</dbReference>
<evidence type="ECO:0000313" key="2">
    <source>
        <dbReference type="Proteomes" id="UP000222256"/>
    </source>
</evidence>
<dbReference type="KEGG" id="vg:54981612"/>
<name>A0A223LIG9_9CAUD</name>
<proteinExistence type="predicted"/>
<protein>
    <submittedName>
        <fullName evidence="1">Uncharacterized protein</fullName>
    </submittedName>
</protein>
<organism evidence="1 2">
    <name type="scientific">Pseudoalteromonas phage J2-1</name>
    <dbReference type="NCBI Taxonomy" id="2023998"/>
    <lineage>
        <taxon>Viruses</taxon>
        <taxon>Duplodnaviria</taxon>
        <taxon>Heunggongvirae</taxon>
        <taxon>Uroviricota</taxon>
        <taxon>Caudoviricetes</taxon>
        <taxon>Qingdaovirus</taxon>
        <taxon>Qingdaovirus J21</taxon>
    </lineage>
</organism>
<keyword evidence="2" id="KW-1185">Reference proteome</keyword>
<reference evidence="1 2" key="1">
    <citation type="submission" date="2017-06" db="EMBL/GenBank/DDBJ databases">
        <title>A Novel Lytic Pseudoalteromonas phage Isolated from Qingdao coast of China.</title>
        <authorList>
            <person name="Li H."/>
        </authorList>
    </citation>
    <scope>NUCLEOTIDE SEQUENCE [LARGE SCALE GENOMIC DNA]</scope>
</reference>